<dbReference type="RefSeq" id="WP_378375653.1">
    <property type="nucleotide sequence ID" value="NZ_JBHMAS010000055.1"/>
</dbReference>
<proteinExistence type="predicted"/>
<comment type="caution">
    <text evidence="3">The sequence shown here is derived from an EMBL/GenBank/DDBJ whole genome shotgun (WGS) entry which is preliminary data.</text>
</comment>
<evidence type="ECO:0000259" key="2">
    <source>
        <dbReference type="Pfam" id="PF04326"/>
    </source>
</evidence>
<accession>A0ABV5XKG7</accession>
<name>A0ABV5XKG7_9NOCA</name>
<dbReference type="InterPro" id="IPR038461">
    <property type="entry name" value="Schlafen_AlbA_2_dom_sf"/>
</dbReference>
<organism evidence="3 4">
    <name type="scientific">Rhodococcus baikonurensis</name>
    <dbReference type="NCBI Taxonomy" id="172041"/>
    <lineage>
        <taxon>Bacteria</taxon>
        <taxon>Bacillati</taxon>
        <taxon>Actinomycetota</taxon>
        <taxon>Actinomycetes</taxon>
        <taxon>Mycobacteriales</taxon>
        <taxon>Nocardiaceae</taxon>
        <taxon>Rhodococcus</taxon>
        <taxon>Rhodococcus erythropolis group</taxon>
    </lineage>
</organism>
<keyword evidence="4" id="KW-1185">Reference proteome</keyword>
<evidence type="ECO:0000313" key="3">
    <source>
        <dbReference type="EMBL" id="MFB9782901.1"/>
    </source>
</evidence>
<feature type="domain" description="Schlafen AlbA-2" evidence="2">
    <location>
        <begin position="33"/>
        <end position="141"/>
    </location>
</feature>
<feature type="compositionally biased region" description="Basic and acidic residues" evidence="1">
    <location>
        <begin position="268"/>
        <end position="277"/>
    </location>
</feature>
<dbReference type="Gene3D" id="3.30.950.30">
    <property type="entry name" value="Schlafen, AAA domain"/>
    <property type="match status" value="1"/>
</dbReference>
<sequence length="433" mass="47036">MQFTAIHRGLGLEPQPLTWTLIEQAVDAGLPEQADLDWKGKRHEHKGPVWKDELAKDVAAMANSGGGIIVVGVSEDKPTSKAVGFDEPVQWNDLDARKYREVIYNNTHPPVSDVTFDNLVDREGSVLVITIAPSLDAPHLLISKNIDFRAPFRDGTLTQWMKERQLAAAYRSRFADRGDFTARLHGLYDEVAGSSHADSRVTFVAVAAPETARPSSLGRITGAKATYIFQNAHLLQNTLFPFHDRSSPLLDKGASLERARRGFRRQTARYDREDGAHSRYRSAQASVHDNGAVSLAWTLGGIVSNTEPHEVTSVLVEVAVGSFLAVLASAARALGMTGSYELRVGLAWEGSDPITIHGPGELDAPEPYAPTAADDFYPAPVHTIPIKAFVPVDISIDAMADDDTLWGAASELALDCVAQGGVDTLEALRTELR</sequence>
<gene>
    <name evidence="3" type="ORF">ACFFQ6_24640</name>
</gene>
<dbReference type="EMBL" id="JBHMAS010000055">
    <property type="protein sequence ID" value="MFB9782901.1"/>
    <property type="molecule type" value="Genomic_DNA"/>
</dbReference>
<evidence type="ECO:0000313" key="4">
    <source>
        <dbReference type="Proteomes" id="UP001589587"/>
    </source>
</evidence>
<reference evidence="3 4" key="1">
    <citation type="submission" date="2024-09" db="EMBL/GenBank/DDBJ databases">
        <authorList>
            <person name="Sun Q."/>
            <person name="Mori K."/>
        </authorList>
    </citation>
    <scope>NUCLEOTIDE SEQUENCE [LARGE SCALE GENOMIC DNA]</scope>
    <source>
        <strain evidence="3 4">JCM 11411</strain>
    </source>
</reference>
<dbReference type="Proteomes" id="UP001589587">
    <property type="component" value="Unassembled WGS sequence"/>
</dbReference>
<evidence type="ECO:0000256" key="1">
    <source>
        <dbReference type="SAM" id="MobiDB-lite"/>
    </source>
</evidence>
<dbReference type="Pfam" id="PF04326">
    <property type="entry name" value="SLFN_AlbA_2"/>
    <property type="match status" value="1"/>
</dbReference>
<feature type="region of interest" description="Disordered" evidence="1">
    <location>
        <begin position="263"/>
        <end position="283"/>
    </location>
</feature>
<protein>
    <submittedName>
        <fullName evidence="3">Helix-turn-helix domain-containing protein</fullName>
    </submittedName>
</protein>
<dbReference type="InterPro" id="IPR007421">
    <property type="entry name" value="Schlafen_AlbA_2_dom"/>
</dbReference>